<dbReference type="EMBL" id="AAHKGI010000004">
    <property type="protein sequence ID" value="EBX1171976.1"/>
    <property type="molecule type" value="Genomic_DNA"/>
</dbReference>
<organism evidence="1">
    <name type="scientific">Salmonella newport</name>
    <dbReference type="NCBI Taxonomy" id="108619"/>
    <lineage>
        <taxon>Bacteria</taxon>
        <taxon>Pseudomonadati</taxon>
        <taxon>Pseudomonadota</taxon>
        <taxon>Gammaproteobacteria</taxon>
        <taxon>Enterobacterales</taxon>
        <taxon>Enterobacteriaceae</taxon>
        <taxon>Salmonella</taxon>
    </lineage>
</organism>
<protein>
    <submittedName>
        <fullName evidence="1">Uncharacterized protein</fullName>
    </submittedName>
</protein>
<evidence type="ECO:0000313" key="1">
    <source>
        <dbReference type="EMBL" id="EBX1171976.1"/>
    </source>
</evidence>
<sequence length="138" mass="15677">MSRLMLKYPDPVMTGEPGHEVLFDIPPQSAPVINASLQAECQRLKTQLHSRLSGQVTVTCHPHRIGHRGCVSLRFQGETGRIDVLITVSGRTQFPQEEDYQTPRWYIDVADMVDVLYLVLWLGEMEPCPLDIPYEAED</sequence>
<name>A0A3V2Y5I3_SALNE</name>
<reference evidence="1" key="1">
    <citation type="submission" date="2018-06" db="EMBL/GenBank/DDBJ databases">
        <authorList>
            <person name="Ashton P.M."/>
            <person name="Dallman T."/>
            <person name="Nair S."/>
            <person name="De Pinna E."/>
            <person name="Peters T."/>
            <person name="Grant K."/>
        </authorList>
    </citation>
    <scope>NUCLEOTIDE SEQUENCE</scope>
    <source>
        <strain evidence="1">250711</strain>
    </source>
</reference>
<gene>
    <name evidence="2" type="ORF">AHQ57_15825</name>
    <name evidence="1" type="ORF">DQ066_11530</name>
</gene>
<proteinExistence type="predicted"/>
<evidence type="ECO:0000313" key="2">
    <source>
        <dbReference type="EMBL" id="ECZ5438597.1"/>
    </source>
</evidence>
<reference evidence="2" key="2">
    <citation type="submission" date="2018-07" db="EMBL/GenBank/DDBJ databases">
        <authorList>
            <consortium name="GenomeTrakr network: Whole genome sequencing for foodborne pathogen traceback"/>
        </authorList>
    </citation>
    <scope>NUCLEOTIDE SEQUENCE</scope>
    <source>
        <strain evidence="2">FDA00000095</strain>
    </source>
</reference>
<accession>A0A3V2Y5I3</accession>
<dbReference type="EMBL" id="AALGZK010000008">
    <property type="protein sequence ID" value="ECZ5438597.1"/>
    <property type="molecule type" value="Genomic_DNA"/>
</dbReference>
<dbReference type="AlphaFoldDB" id="A0A3V2Y5I3"/>
<comment type="caution">
    <text evidence="1">The sequence shown here is derived from an EMBL/GenBank/DDBJ whole genome shotgun (WGS) entry which is preliminary data.</text>
</comment>